<reference evidence="1" key="1">
    <citation type="submission" date="2014-11" db="EMBL/GenBank/DDBJ databases">
        <authorList>
            <person name="Amaro Gonzalez C."/>
        </authorList>
    </citation>
    <scope>NUCLEOTIDE SEQUENCE</scope>
</reference>
<protein>
    <submittedName>
        <fullName evidence="1">Uncharacterized protein</fullName>
    </submittedName>
</protein>
<organism evidence="1">
    <name type="scientific">Anguilla anguilla</name>
    <name type="common">European freshwater eel</name>
    <name type="synonym">Muraena anguilla</name>
    <dbReference type="NCBI Taxonomy" id="7936"/>
    <lineage>
        <taxon>Eukaryota</taxon>
        <taxon>Metazoa</taxon>
        <taxon>Chordata</taxon>
        <taxon>Craniata</taxon>
        <taxon>Vertebrata</taxon>
        <taxon>Euteleostomi</taxon>
        <taxon>Actinopterygii</taxon>
        <taxon>Neopterygii</taxon>
        <taxon>Teleostei</taxon>
        <taxon>Anguilliformes</taxon>
        <taxon>Anguillidae</taxon>
        <taxon>Anguilla</taxon>
    </lineage>
</organism>
<evidence type="ECO:0000313" key="1">
    <source>
        <dbReference type="EMBL" id="JAH27764.1"/>
    </source>
</evidence>
<accession>A0A0E9RFB9</accession>
<dbReference type="AlphaFoldDB" id="A0A0E9RFB9"/>
<name>A0A0E9RFB9_ANGAN</name>
<sequence length="33" mass="3632">MPASPGFEMGTFHKAGELSSVPFYSNIFQDLIL</sequence>
<proteinExistence type="predicted"/>
<reference evidence="1" key="2">
    <citation type="journal article" date="2015" name="Fish Shellfish Immunol.">
        <title>Early steps in the European eel (Anguilla anguilla)-Vibrio vulnificus interaction in the gills: Role of the RtxA13 toxin.</title>
        <authorList>
            <person name="Callol A."/>
            <person name="Pajuelo D."/>
            <person name="Ebbesson L."/>
            <person name="Teles M."/>
            <person name="MacKenzie S."/>
            <person name="Amaro C."/>
        </authorList>
    </citation>
    <scope>NUCLEOTIDE SEQUENCE</scope>
</reference>
<dbReference type="EMBL" id="GBXM01080813">
    <property type="protein sequence ID" value="JAH27764.1"/>
    <property type="molecule type" value="Transcribed_RNA"/>
</dbReference>